<evidence type="ECO:0000313" key="5">
    <source>
        <dbReference type="EMBL" id="SEG63871.1"/>
    </source>
</evidence>
<keyword evidence="1 5" id="KW-0378">Hydrolase</keyword>
<dbReference type="SUPFAM" id="SSF53474">
    <property type="entry name" value="alpha/beta-Hydrolases"/>
    <property type="match status" value="1"/>
</dbReference>
<dbReference type="AlphaFoldDB" id="A0A1H6BT15"/>
<evidence type="ECO:0000256" key="4">
    <source>
        <dbReference type="SAM" id="SignalP"/>
    </source>
</evidence>
<feature type="chain" id="PRO_5009294069" evidence="4">
    <location>
        <begin position="19"/>
        <end position="377"/>
    </location>
</feature>
<evidence type="ECO:0000256" key="2">
    <source>
        <dbReference type="ARBA" id="ARBA00022963"/>
    </source>
</evidence>
<evidence type="ECO:0000313" key="6">
    <source>
        <dbReference type="Proteomes" id="UP000236732"/>
    </source>
</evidence>
<dbReference type="PANTHER" id="PTHR10272:SF0">
    <property type="entry name" value="PLATELET-ACTIVATING FACTOR ACETYLHYDROLASE"/>
    <property type="match status" value="1"/>
</dbReference>
<dbReference type="Proteomes" id="UP000236732">
    <property type="component" value="Unassembled WGS sequence"/>
</dbReference>
<evidence type="ECO:0000256" key="1">
    <source>
        <dbReference type="ARBA" id="ARBA00022801"/>
    </source>
</evidence>
<dbReference type="Gene3D" id="3.40.50.1820">
    <property type="entry name" value="alpha/beta hydrolase"/>
    <property type="match status" value="1"/>
</dbReference>
<name>A0A1H6BT15_9ACTN</name>
<feature type="signal peptide" evidence="4">
    <location>
        <begin position="1"/>
        <end position="18"/>
    </location>
</feature>
<accession>A0A1H6BT15</accession>
<keyword evidence="6" id="KW-1185">Reference proteome</keyword>
<dbReference type="InterPro" id="IPR029058">
    <property type="entry name" value="AB_hydrolase_fold"/>
</dbReference>
<reference evidence="5 6" key="1">
    <citation type="submission" date="2016-10" db="EMBL/GenBank/DDBJ databases">
        <authorList>
            <person name="de Groot N.N."/>
        </authorList>
    </citation>
    <scope>NUCLEOTIDE SEQUENCE [LARGE SCALE GENOMIC DNA]</scope>
    <source>
        <strain evidence="5 6">CGMCC 4.7037</strain>
    </source>
</reference>
<proteinExistence type="predicted"/>
<keyword evidence="2" id="KW-0442">Lipid degradation</keyword>
<keyword evidence="3" id="KW-0443">Lipid metabolism</keyword>
<gene>
    <name evidence="5" type="ORF">SAMN05444920_103626</name>
</gene>
<keyword evidence="4" id="KW-0732">Signal</keyword>
<dbReference type="PANTHER" id="PTHR10272">
    <property type="entry name" value="PLATELET-ACTIVATING FACTOR ACETYLHYDROLASE"/>
    <property type="match status" value="1"/>
</dbReference>
<protein>
    <submittedName>
        <fullName evidence="5">Platelet-activating factor acetylhydrolase, isoform II</fullName>
    </submittedName>
</protein>
<dbReference type="GO" id="GO:0016042">
    <property type="term" value="P:lipid catabolic process"/>
    <property type="evidence" value="ECO:0007669"/>
    <property type="project" value="UniProtKB-KW"/>
</dbReference>
<dbReference type="GO" id="GO:0003847">
    <property type="term" value="F:1-alkyl-2-acetylglycerophosphocholine esterase activity"/>
    <property type="evidence" value="ECO:0007669"/>
    <property type="project" value="TreeGrafter"/>
</dbReference>
<sequence length="377" mass="40743">MVVAGLIAFAGSVSPANADTSTRLPAPTGSLPVGIASLYLKDTSRPDPWVPSVKARELMVSVWYPATAKGRQRSPYMTPKESELLLKESEITSLPADVFSKTRTNAFTDVKPAGRKKSLPLVVLSPGFKKPRSTLTALSEELASQGYVVAAIDHTYESVATAFPDGRVTTCVPCNGDHDQSLFTKVSNVRAADVSFVLDELTGARPKWKGSALIDRSRMAMAGHSAGGAAVIAALLTDSRLRAGIDIDGTTPVGILEGKKVSRPFMFLGKPSTYTPGAGQAPAATWERDWKLMTGWKRWLLLTGAEHESFTDIGLLADQLGLGAAKIPGARSLELTRRYVRAFFDLHLRERPQPLLNEPSARYPEIKHCVPEKKSCK</sequence>
<evidence type="ECO:0000256" key="3">
    <source>
        <dbReference type="ARBA" id="ARBA00023098"/>
    </source>
</evidence>
<dbReference type="Pfam" id="PF03403">
    <property type="entry name" value="PAF-AH_p_II"/>
    <property type="match status" value="2"/>
</dbReference>
<organism evidence="5 6">
    <name type="scientific">Nonomuraea solani</name>
    <dbReference type="NCBI Taxonomy" id="1144553"/>
    <lineage>
        <taxon>Bacteria</taxon>
        <taxon>Bacillati</taxon>
        <taxon>Actinomycetota</taxon>
        <taxon>Actinomycetes</taxon>
        <taxon>Streptosporangiales</taxon>
        <taxon>Streptosporangiaceae</taxon>
        <taxon>Nonomuraea</taxon>
    </lineage>
</organism>
<dbReference type="EMBL" id="FNVT01000003">
    <property type="protein sequence ID" value="SEG63871.1"/>
    <property type="molecule type" value="Genomic_DNA"/>
</dbReference>